<keyword evidence="8" id="KW-0653">Protein transport</keyword>
<keyword evidence="12" id="KW-1185">Reference proteome</keyword>
<dbReference type="RefSeq" id="WP_017036292.1">
    <property type="nucleotide sequence ID" value="NZ_JBNGCH010000872.1"/>
</dbReference>
<comment type="caution">
    <text evidence="11">The sequence shown here is derived from an EMBL/GenBank/DDBJ whole genome shotgun (WGS) entry which is preliminary data.</text>
</comment>
<evidence type="ECO:0000256" key="8">
    <source>
        <dbReference type="ARBA" id="ARBA00022927"/>
    </source>
</evidence>
<name>A0A1B9QVD8_9VIBR</name>
<evidence type="ECO:0000256" key="2">
    <source>
        <dbReference type="ARBA" id="ARBA00007208"/>
    </source>
</evidence>
<evidence type="ECO:0000256" key="5">
    <source>
        <dbReference type="ARBA" id="ARBA00022475"/>
    </source>
</evidence>
<evidence type="ECO:0000256" key="4">
    <source>
        <dbReference type="ARBA" id="ARBA00022448"/>
    </source>
</evidence>
<dbReference type="GO" id="GO:0015628">
    <property type="term" value="P:protein secretion by the type II secretion system"/>
    <property type="evidence" value="ECO:0007669"/>
    <property type="project" value="InterPro"/>
</dbReference>
<dbReference type="GO" id="GO:0005886">
    <property type="term" value="C:plasma membrane"/>
    <property type="evidence" value="ECO:0007669"/>
    <property type="project" value="UniProtKB-SubCell"/>
</dbReference>
<proteinExistence type="inferred from homology"/>
<sequence>MKRIILISLLLIATLIVSLIVHMPAQYVLQAVSLPQGLVVQGTQGSVWKGSAERVSWQGTSLGQINWTVNAAQLLMGKVQVTTRFGQGSEIGLRGRGVVGYGFSGAYAKDVIASVPAQFAIDQLSLPLPVDLEGQLEVSIIELEHAMPYCQSGTGTVVWSGNNATTPLAALALGPVVANIDCQDNVVSINAKQESEQVSAEFEGQLDAATRGQLTYSAKGWFKPEANFPTSLSSQLQWLGNPDSKGHYSLDFNGRL</sequence>
<protein>
    <recommendedName>
        <fullName evidence="3">Type II secretion system protein N</fullName>
    </recommendedName>
    <alternativeName>
        <fullName evidence="10">General secretion pathway protein N</fullName>
    </alternativeName>
</protein>
<dbReference type="Proteomes" id="UP000093173">
    <property type="component" value="Unassembled WGS sequence"/>
</dbReference>
<comment type="similarity">
    <text evidence="2">Belongs to the GSP N family.</text>
</comment>
<evidence type="ECO:0000256" key="3">
    <source>
        <dbReference type="ARBA" id="ARBA00021563"/>
    </source>
</evidence>
<evidence type="ECO:0000313" key="12">
    <source>
        <dbReference type="Proteomes" id="UP000093173"/>
    </source>
</evidence>
<dbReference type="InterPro" id="IPR022792">
    <property type="entry name" value="T2SS_protein-GspN"/>
</dbReference>
<organism evidence="11 12">
    <name type="scientific">Vibrio genomosp. F10</name>
    <dbReference type="NCBI Taxonomy" id="723171"/>
    <lineage>
        <taxon>Bacteria</taxon>
        <taxon>Pseudomonadati</taxon>
        <taxon>Pseudomonadota</taxon>
        <taxon>Gammaproteobacteria</taxon>
        <taxon>Vibrionales</taxon>
        <taxon>Vibrionaceae</taxon>
        <taxon>Vibrio</taxon>
    </lineage>
</organism>
<evidence type="ECO:0000256" key="10">
    <source>
        <dbReference type="ARBA" id="ARBA00030772"/>
    </source>
</evidence>
<dbReference type="Pfam" id="PF01203">
    <property type="entry name" value="T2SSN"/>
    <property type="match status" value="1"/>
</dbReference>
<accession>A0A1B9QVD8</accession>
<evidence type="ECO:0000313" key="11">
    <source>
        <dbReference type="EMBL" id="OCH72849.1"/>
    </source>
</evidence>
<evidence type="ECO:0000256" key="9">
    <source>
        <dbReference type="ARBA" id="ARBA00023136"/>
    </source>
</evidence>
<keyword evidence="9" id="KW-0472">Membrane</keyword>
<evidence type="ECO:0000256" key="6">
    <source>
        <dbReference type="ARBA" id="ARBA00022519"/>
    </source>
</evidence>
<keyword evidence="7" id="KW-0812">Transmembrane</keyword>
<dbReference type="GO" id="GO:0015627">
    <property type="term" value="C:type II protein secretion system complex"/>
    <property type="evidence" value="ECO:0007669"/>
    <property type="project" value="InterPro"/>
</dbReference>
<reference evidence="12" key="1">
    <citation type="submission" date="2016-06" db="EMBL/GenBank/DDBJ databases">
        <authorList>
            <person name="Hehemann J.-H."/>
            <person name="Arevalo P."/>
            <person name="Datta M.S."/>
            <person name="Polz M.F."/>
        </authorList>
    </citation>
    <scope>NUCLEOTIDE SEQUENCE [LARGE SCALE GENOMIC DNA]</scope>
    <source>
        <strain evidence="12">9CSC122</strain>
    </source>
</reference>
<comment type="subcellular location">
    <subcellularLocation>
        <location evidence="1">Cell inner membrane</location>
    </subcellularLocation>
</comment>
<evidence type="ECO:0000256" key="1">
    <source>
        <dbReference type="ARBA" id="ARBA00004533"/>
    </source>
</evidence>
<dbReference type="AlphaFoldDB" id="A0A1B9QVD8"/>
<gene>
    <name evidence="11" type="ORF">A6E14_00575</name>
</gene>
<dbReference type="EMBL" id="MAJZ01000872">
    <property type="protein sequence ID" value="OCH72849.1"/>
    <property type="molecule type" value="Genomic_DNA"/>
</dbReference>
<keyword evidence="6" id="KW-0997">Cell inner membrane</keyword>
<keyword evidence="4" id="KW-0813">Transport</keyword>
<keyword evidence="5" id="KW-1003">Cell membrane</keyword>
<evidence type="ECO:0000256" key="7">
    <source>
        <dbReference type="ARBA" id="ARBA00022692"/>
    </source>
</evidence>